<name>A0A8I6RA60_CIMLE</name>
<dbReference type="AlphaFoldDB" id="A0A8I6RA60"/>
<dbReference type="EnsemblMetazoa" id="XM_014384560.1">
    <property type="protein sequence ID" value="XP_014240046.1"/>
    <property type="gene ID" value="LOC106661271"/>
</dbReference>
<dbReference type="KEGG" id="clec:106661271"/>
<dbReference type="OrthoDB" id="10626020at2759"/>
<dbReference type="GeneID" id="106661271"/>
<evidence type="ECO:0000313" key="2">
    <source>
        <dbReference type="EnsemblMetazoa" id="XP_014240046.1"/>
    </source>
</evidence>
<accession>A0A8I6RA60</accession>
<proteinExistence type="predicted"/>
<evidence type="ECO:0000313" key="3">
    <source>
        <dbReference type="Proteomes" id="UP000494040"/>
    </source>
</evidence>
<evidence type="ECO:0000256" key="1">
    <source>
        <dbReference type="SAM" id="MobiDB-lite"/>
    </source>
</evidence>
<feature type="region of interest" description="Disordered" evidence="1">
    <location>
        <begin position="102"/>
        <end position="125"/>
    </location>
</feature>
<dbReference type="Proteomes" id="UP000494040">
    <property type="component" value="Unassembled WGS sequence"/>
</dbReference>
<organism evidence="2 3">
    <name type="scientific">Cimex lectularius</name>
    <name type="common">Bed bug</name>
    <name type="synonym">Acanthia lectularia</name>
    <dbReference type="NCBI Taxonomy" id="79782"/>
    <lineage>
        <taxon>Eukaryota</taxon>
        <taxon>Metazoa</taxon>
        <taxon>Ecdysozoa</taxon>
        <taxon>Arthropoda</taxon>
        <taxon>Hexapoda</taxon>
        <taxon>Insecta</taxon>
        <taxon>Pterygota</taxon>
        <taxon>Neoptera</taxon>
        <taxon>Paraneoptera</taxon>
        <taxon>Hemiptera</taxon>
        <taxon>Heteroptera</taxon>
        <taxon>Panheteroptera</taxon>
        <taxon>Cimicomorpha</taxon>
        <taxon>Cimicidae</taxon>
        <taxon>Cimex</taxon>
    </lineage>
</organism>
<keyword evidence="3" id="KW-1185">Reference proteome</keyword>
<reference evidence="2" key="1">
    <citation type="submission" date="2022-01" db="UniProtKB">
        <authorList>
            <consortium name="EnsemblMetazoa"/>
        </authorList>
    </citation>
    <scope>IDENTIFICATION</scope>
</reference>
<dbReference type="RefSeq" id="XP_014240046.1">
    <property type="nucleotide sequence ID" value="XM_014384560.1"/>
</dbReference>
<sequence length="125" mass="14184">MALLQSLKAVVEKLAQRTEGKFLQLMESIQTCPAAEIQPALSLPGSHLSDGIVWSQDAGCRRVEDRMKVGPICRRPDYRRRPIPPFEYGYCKEEEEELPTFCPPRRRRKSDPSSCCNQIDGNSCD</sequence>
<protein>
    <submittedName>
        <fullName evidence="2">Uncharacterized protein</fullName>
    </submittedName>
</protein>